<evidence type="ECO:0008006" key="4">
    <source>
        <dbReference type="Google" id="ProtNLM"/>
    </source>
</evidence>
<organism evidence="2 3">
    <name type="scientific">Cellulomonas composti</name>
    <dbReference type="NCBI Taxonomy" id="266130"/>
    <lineage>
        <taxon>Bacteria</taxon>
        <taxon>Bacillati</taxon>
        <taxon>Actinomycetota</taxon>
        <taxon>Actinomycetes</taxon>
        <taxon>Micrococcales</taxon>
        <taxon>Cellulomonadaceae</taxon>
        <taxon>Cellulomonas</taxon>
    </lineage>
</organism>
<dbReference type="OrthoDB" id="677174at2"/>
<sequence length="206" mass="22861">MNWFEVFGWIGSVLVIVSLMVAKVMRFRVLNLTGAAIATVYNAAIGVWPFAVMNFAISIIDVVWIVRLLRERGDEETYEMVPVATDDAYLARVLHVHAADIAKHAPQYPGPASGTAAFLVVRGDETIGVVQVHDEGAGVGRVQLDYVTPRFRDFRPGQFVYGRSGVFRALGLRRLVVEPEPTSRDYLRRVGFQPSDEGAWVREVAA</sequence>
<keyword evidence="1" id="KW-1133">Transmembrane helix</keyword>
<keyword evidence="1" id="KW-0472">Membrane</keyword>
<evidence type="ECO:0000313" key="2">
    <source>
        <dbReference type="EMBL" id="GEL94107.1"/>
    </source>
</evidence>
<evidence type="ECO:0000256" key="1">
    <source>
        <dbReference type="SAM" id="Phobius"/>
    </source>
</evidence>
<feature type="transmembrane region" description="Helical" evidence="1">
    <location>
        <begin position="6"/>
        <end position="22"/>
    </location>
</feature>
<keyword evidence="3" id="KW-1185">Reference proteome</keyword>
<dbReference type="EMBL" id="BJWG01000002">
    <property type="protein sequence ID" value="GEL94107.1"/>
    <property type="molecule type" value="Genomic_DNA"/>
</dbReference>
<dbReference type="InterPro" id="IPR016181">
    <property type="entry name" value="Acyl_CoA_acyltransferase"/>
</dbReference>
<dbReference type="SUPFAM" id="SSF55729">
    <property type="entry name" value="Acyl-CoA N-acyltransferases (Nat)"/>
    <property type="match status" value="1"/>
</dbReference>
<dbReference type="Proteomes" id="UP000321720">
    <property type="component" value="Unassembled WGS sequence"/>
</dbReference>
<proteinExistence type="predicted"/>
<dbReference type="RefSeq" id="WP_146841709.1">
    <property type="nucleotide sequence ID" value="NZ_BJWG01000002.1"/>
</dbReference>
<evidence type="ECO:0000313" key="3">
    <source>
        <dbReference type="Proteomes" id="UP000321720"/>
    </source>
</evidence>
<gene>
    <name evidence="2" type="ORF">CCO02nite_07650</name>
</gene>
<protein>
    <recommendedName>
        <fullName evidence="4">N-acetyltransferase domain-containing protein</fullName>
    </recommendedName>
</protein>
<comment type="caution">
    <text evidence="2">The sequence shown here is derived from an EMBL/GenBank/DDBJ whole genome shotgun (WGS) entry which is preliminary data.</text>
</comment>
<keyword evidence="1" id="KW-0812">Transmembrane</keyword>
<dbReference type="AlphaFoldDB" id="A0A511J7Y1"/>
<feature type="transmembrane region" description="Helical" evidence="1">
    <location>
        <begin position="51"/>
        <end position="69"/>
    </location>
</feature>
<name>A0A511J7Y1_9CELL</name>
<reference evidence="2 3" key="1">
    <citation type="submission" date="2019-07" db="EMBL/GenBank/DDBJ databases">
        <title>Whole genome shotgun sequence of Cellulomonas composti NBRC 100758.</title>
        <authorList>
            <person name="Hosoyama A."/>
            <person name="Uohara A."/>
            <person name="Ohji S."/>
            <person name="Ichikawa N."/>
        </authorList>
    </citation>
    <scope>NUCLEOTIDE SEQUENCE [LARGE SCALE GENOMIC DNA]</scope>
    <source>
        <strain evidence="2 3">NBRC 100758</strain>
    </source>
</reference>
<accession>A0A511J7Y1</accession>